<feature type="transmembrane region" description="Helical" evidence="1">
    <location>
        <begin position="56"/>
        <end position="77"/>
    </location>
</feature>
<evidence type="ECO:0000313" key="3">
    <source>
        <dbReference type="Proteomes" id="UP000266723"/>
    </source>
</evidence>
<protein>
    <submittedName>
        <fullName evidence="2">Uncharacterized protein</fullName>
    </submittedName>
</protein>
<feature type="transmembrane region" description="Helical" evidence="1">
    <location>
        <begin position="32"/>
        <end position="50"/>
    </location>
</feature>
<sequence length="226" mass="25620">MHFQCTTQNIQVVTEDDLGNPSQTTKHKRTNALLMNAGSVHDLFVVLLMAMADLYIIIIIPRSQNVLILCCLVYVFSAQKKTRRLTKPNPEVPLTHQLHPVAYCNNLEKHDYKDSDRGKDLFVVLLMAMADLYIIIIIPRSQNVLILCCLVYVFSAQKKTRRLTKPNPEVPLTHQLHPVAYCNNLEKHDYKDSDRGKGFRISGISACRGAGSNWRKSAPHISRIVA</sequence>
<reference evidence="2 3" key="1">
    <citation type="journal article" date="2020" name="BMC Genomics">
        <title>Intraspecific diversification of the crop wild relative Brassica cretica Lam. using demographic model selection.</title>
        <authorList>
            <person name="Kioukis A."/>
            <person name="Michalopoulou V.A."/>
            <person name="Briers L."/>
            <person name="Pirintsos S."/>
            <person name="Studholme D.J."/>
            <person name="Pavlidis P."/>
            <person name="Sarris P.F."/>
        </authorList>
    </citation>
    <scope>NUCLEOTIDE SEQUENCE [LARGE SCALE GENOMIC DNA]</scope>
    <source>
        <strain evidence="3">cv. PFS-1207/04</strain>
    </source>
</reference>
<feature type="transmembrane region" description="Helical" evidence="1">
    <location>
        <begin position="121"/>
        <end position="139"/>
    </location>
</feature>
<keyword evidence="1" id="KW-0472">Membrane</keyword>
<organism evidence="2 3">
    <name type="scientific">Brassica cretica</name>
    <name type="common">Mustard</name>
    <dbReference type="NCBI Taxonomy" id="69181"/>
    <lineage>
        <taxon>Eukaryota</taxon>
        <taxon>Viridiplantae</taxon>
        <taxon>Streptophyta</taxon>
        <taxon>Embryophyta</taxon>
        <taxon>Tracheophyta</taxon>
        <taxon>Spermatophyta</taxon>
        <taxon>Magnoliopsida</taxon>
        <taxon>eudicotyledons</taxon>
        <taxon>Gunneridae</taxon>
        <taxon>Pentapetalae</taxon>
        <taxon>rosids</taxon>
        <taxon>malvids</taxon>
        <taxon>Brassicales</taxon>
        <taxon>Brassicaceae</taxon>
        <taxon>Brassiceae</taxon>
        <taxon>Brassica</taxon>
    </lineage>
</organism>
<accession>A0ABQ7EUG8</accession>
<evidence type="ECO:0000256" key="1">
    <source>
        <dbReference type="SAM" id="Phobius"/>
    </source>
</evidence>
<comment type="caution">
    <text evidence="2">The sequence shown here is derived from an EMBL/GenBank/DDBJ whole genome shotgun (WGS) entry which is preliminary data.</text>
</comment>
<gene>
    <name evidence="2" type="ORF">DY000_02046712</name>
</gene>
<keyword evidence="3" id="KW-1185">Reference proteome</keyword>
<evidence type="ECO:0000313" key="2">
    <source>
        <dbReference type="EMBL" id="KAF3607046.1"/>
    </source>
</evidence>
<proteinExistence type="predicted"/>
<dbReference type="EMBL" id="QGKV02000297">
    <property type="protein sequence ID" value="KAF3607046.1"/>
    <property type="molecule type" value="Genomic_DNA"/>
</dbReference>
<keyword evidence="1" id="KW-0812">Transmembrane</keyword>
<dbReference type="Proteomes" id="UP000266723">
    <property type="component" value="Unassembled WGS sequence"/>
</dbReference>
<name>A0ABQ7EUG8_BRACR</name>
<keyword evidence="1" id="KW-1133">Transmembrane helix</keyword>